<proteinExistence type="predicted"/>
<dbReference type="EMBL" id="CM042043">
    <property type="protein sequence ID" value="KAI3695863.1"/>
    <property type="molecule type" value="Genomic_DNA"/>
</dbReference>
<reference evidence="1 2" key="2">
    <citation type="journal article" date="2022" name="Mol. Ecol. Resour.">
        <title>The genomes of chicory, endive, great burdock and yacon provide insights into Asteraceae paleo-polyploidization history and plant inulin production.</title>
        <authorList>
            <person name="Fan W."/>
            <person name="Wang S."/>
            <person name="Wang H."/>
            <person name="Wang A."/>
            <person name="Jiang F."/>
            <person name="Liu H."/>
            <person name="Zhao H."/>
            <person name="Xu D."/>
            <person name="Zhang Y."/>
        </authorList>
    </citation>
    <scope>NUCLEOTIDE SEQUENCE [LARGE SCALE GENOMIC DNA]</scope>
    <source>
        <strain evidence="2">cv. Yunnan</strain>
        <tissue evidence="1">Leaves</tissue>
    </source>
</reference>
<evidence type="ECO:0000313" key="1">
    <source>
        <dbReference type="EMBL" id="KAI3695863.1"/>
    </source>
</evidence>
<keyword evidence="2" id="KW-1185">Reference proteome</keyword>
<protein>
    <submittedName>
        <fullName evidence="1">Uncharacterized protein</fullName>
    </submittedName>
</protein>
<sequence length="258" mass="28799">MDGKIDAFIPNKRDSSRGKFGFVRFENVKNVGLLEKALNGLKLRGLKISANVAKFDKVGNRVASENNPFRGGGHPKNTNHYQEQTQAQVDMPQQEERSHPFGKASFKEALVNNNIGPVIKLIEESELARSWVSLSLVGEVIDMKVLCDLKNRLNGLVNSCMELRYLWGMKVVLTFKSTVAANQFLQDKKEEYDLIFKSLTLWDGQIIPYDRIAWVHIHGVPIHLWEGSTFDRRATNGKGTVVSGLGSGDVEELGAGFP</sequence>
<name>A0ACB8ZE26_9ASTR</name>
<evidence type="ECO:0000313" key="2">
    <source>
        <dbReference type="Proteomes" id="UP001056120"/>
    </source>
</evidence>
<comment type="caution">
    <text evidence="1">The sequence shown here is derived from an EMBL/GenBank/DDBJ whole genome shotgun (WGS) entry which is preliminary data.</text>
</comment>
<accession>A0ACB8ZE26</accession>
<dbReference type="Proteomes" id="UP001056120">
    <property type="component" value="Linkage Group LG26"/>
</dbReference>
<organism evidence="1 2">
    <name type="scientific">Smallanthus sonchifolius</name>
    <dbReference type="NCBI Taxonomy" id="185202"/>
    <lineage>
        <taxon>Eukaryota</taxon>
        <taxon>Viridiplantae</taxon>
        <taxon>Streptophyta</taxon>
        <taxon>Embryophyta</taxon>
        <taxon>Tracheophyta</taxon>
        <taxon>Spermatophyta</taxon>
        <taxon>Magnoliopsida</taxon>
        <taxon>eudicotyledons</taxon>
        <taxon>Gunneridae</taxon>
        <taxon>Pentapetalae</taxon>
        <taxon>asterids</taxon>
        <taxon>campanulids</taxon>
        <taxon>Asterales</taxon>
        <taxon>Asteraceae</taxon>
        <taxon>Asteroideae</taxon>
        <taxon>Heliantheae alliance</taxon>
        <taxon>Millerieae</taxon>
        <taxon>Smallanthus</taxon>
    </lineage>
</organism>
<reference evidence="2" key="1">
    <citation type="journal article" date="2022" name="Mol. Ecol. Resour.">
        <title>The genomes of chicory, endive, great burdock and yacon provide insights into Asteraceae palaeo-polyploidization history and plant inulin production.</title>
        <authorList>
            <person name="Fan W."/>
            <person name="Wang S."/>
            <person name="Wang H."/>
            <person name="Wang A."/>
            <person name="Jiang F."/>
            <person name="Liu H."/>
            <person name="Zhao H."/>
            <person name="Xu D."/>
            <person name="Zhang Y."/>
        </authorList>
    </citation>
    <scope>NUCLEOTIDE SEQUENCE [LARGE SCALE GENOMIC DNA]</scope>
    <source>
        <strain evidence="2">cv. Yunnan</strain>
    </source>
</reference>
<gene>
    <name evidence="1" type="ORF">L1987_78866</name>
</gene>